<dbReference type="EMBL" id="AVPF01000097">
    <property type="protein sequence ID" value="KGX83568.1"/>
    <property type="molecule type" value="Genomic_DNA"/>
</dbReference>
<evidence type="ECO:0008006" key="3">
    <source>
        <dbReference type="Google" id="ProtNLM"/>
    </source>
</evidence>
<proteinExistence type="predicted"/>
<evidence type="ECO:0000313" key="2">
    <source>
        <dbReference type="Proteomes" id="UP000030403"/>
    </source>
</evidence>
<comment type="caution">
    <text evidence="1">The sequence shown here is derived from an EMBL/GenBank/DDBJ whole genome shotgun (WGS) entry which is preliminary data.</text>
</comment>
<dbReference type="OrthoDB" id="2353056at2"/>
<sequence length="135" mass="15787">MSIKQWFKKHLTNHAETSEQHWNNELQTHYFKTTKDKAFRAIEKMYENASKYDIIAKSEEHGEVSVGVKGSRKAFMVISVIMVKPYRTAIDFSVTTETPLPFDFGYSHKLIQTQYESLKKELPFLETSMAEKMEV</sequence>
<dbReference type="Proteomes" id="UP000030403">
    <property type="component" value="Unassembled WGS sequence"/>
</dbReference>
<evidence type="ECO:0000313" key="1">
    <source>
        <dbReference type="EMBL" id="KGX83568.1"/>
    </source>
</evidence>
<keyword evidence="2" id="KW-1185">Reference proteome</keyword>
<dbReference type="RefSeq" id="WP_027447571.1">
    <property type="nucleotide sequence ID" value="NZ_AULJ01000071.1"/>
</dbReference>
<gene>
    <name evidence="1" type="ORF">N783_02605</name>
</gene>
<accession>A0A0A5FXL5</accession>
<dbReference type="eggNOG" id="ENOG5032K4G">
    <property type="taxonomic scope" value="Bacteria"/>
</dbReference>
<reference evidence="1 2" key="1">
    <citation type="submission" date="2013-08" db="EMBL/GenBank/DDBJ databases">
        <authorList>
            <person name="Huang J."/>
            <person name="Wang G."/>
        </authorList>
    </citation>
    <scope>NUCLEOTIDE SEQUENCE [LARGE SCALE GENOMIC DNA]</scope>
    <source>
        <strain evidence="1 2">BH030004</strain>
    </source>
</reference>
<name>A0A0A5FXL5_9BACI</name>
<organism evidence="1 2">
    <name type="scientific">Pontibacillus marinus BH030004 = DSM 16465</name>
    <dbReference type="NCBI Taxonomy" id="1385511"/>
    <lineage>
        <taxon>Bacteria</taxon>
        <taxon>Bacillati</taxon>
        <taxon>Bacillota</taxon>
        <taxon>Bacilli</taxon>
        <taxon>Bacillales</taxon>
        <taxon>Bacillaceae</taxon>
        <taxon>Pontibacillus</taxon>
    </lineage>
</organism>
<dbReference type="STRING" id="1385511.GCA_000425225_04091"/>
<dbReference type="AlphaFoldDB" id="A0A0A5FXL5"/>
<protein>
    <recommendedName>
        <fullName evidence="3">Cytosolic protein</fullName>
    </recommendedName>
</protein>